<evidence type="ECO:0000313" key="2">
    <source>
        <dbReference type="Proteomes" id="UP001350005"/>
    </source>
</evidence>
<evidence type="ECO:0000313" key="1">
    <source>
        <dbReference type="EMBL" id="MEE6130525.1"/>
    </source>
</evidence>
<reference evidence="1 2" key="1">
    <citation type="submission" date="2024-01" db="EMBL/GenBank/DDBJ databases">
        <title>Whole genome of Chryseobacterium arthrosphaerae NNCa 2741.</title>
        <authorList>
            <person name="Boriskina E.V."/>
            <person name="Gordinskaya N.A."/>
            <person name="Kropotov V.S."/>
            <person name="Alekseeva A.E."/>
            <person name="Makhova M.A."/>
            <person name="Kryazhev D.V."/>
            <person name="Shkurkina I.S."/>
        </authorList>
    </citation>
    <scope>NUCLEOTIDE SEQUENCE [LARGE SCALE GENOMIC DNA]</scope>
    <source>
        <strain evidence="1 2">NNCa 2741</strain>
    </source>
</reference>
<accession>A0ABU7R6T7</accession>
<comment type="caution">
    <text evidence="1">The sequence shown here is derived from an EMBL/GenBank/DDBJ whole genome shotgun (WGS) entry which is preliminary data.</text>
</comment>
<dbReference type="RefSeq" id="WP_241308936.1">
    <property type="nucleotide sequence ID" value="NZ_JAKYXJ010000001.1"/>
</dbReference>
<organism evidence="1 2">
    <name type="scientific">Chryseobacterium arthrosphaerae</name>
    <dbReference type="NCBI Taxonomy" id="651561"/>
    <lineage>
        <taxon>Bacteria</taxon>
        <taxon>Pseudomonadati</taxon>
        <taxon>Bacteroidota</taxon>
        <taxon>Flavobacteriia</taxon>
        <taxon>Flavobacteriales</taxon>
        <taxon>Weeksellaceae</taxon>
        <taxon>Chryseobacterium group</taxon>
        <taxon>Chryseobacterium</taxon>
    </lineage>
</organism>
<keyword evidence="2" id="KW-1185">Reference proteome</keyword>
<protein>
    <submittedName>
        <fullName evidence="1">Uncharacterized protein</fullName>
    </submittedName>
</protein>
<dbReference type="EMBL" id="JAZGJU010000168">
    <property type="protein sequence ID" value="MEE6130525.1"/>
    <property type="molecule type" value="Genomic_DNA"/>
</dbReference>
<name>A0ABU7R6T7_9FLAO</name>
<dbReference type="Proteomes" id="UP001350005">
    <property type="component" value="Unassembled WGS sequence"/>
</dbReference>
<gene>
    <name evidence="1" type="ORF">V2E39_24260</name>
</gene>
<sequence>MEYNDCHFTNELLGYVGKYTQVFDGSVNMGWLTGDIMEVQVSGIVRANSAPKNAIFKALTEGAESMARKYGMSEVRIQFNMVMNQNLKHNFLWAREYGYFFSREGDTVFWEKVLH</sequence>
<proteinExistence type="predicted"/>